<dbReference type="Proteomes" id="UP000807115">
    <property type="component" value="Chromosome 6"/>
</dbReference>
<proteinExistence type="predicted"/>
<reference evidence="1" key="1">
    <citation type="journal article" date="2019" name="BMC Genomics">
        <title>A new reference genome for Sorghum bicolor reveals high levels of sequence similarity between sweet and grain genotypes: implications for the genetics of sugar metabolism.</title>
        <authorList>
            <person name="Cooper E.A."/>
            <person name="Brenton Z.W."/>
            <person name="Flinn B.S."/>
            <person name="Jenkins J."/>
            <person name="Shu S."/>
            <person name="Flowers D."/>
            <person name="Luo F."/>
            <person name="Wang Y."/>
            <person name="Xia P."/>
            <person name="Barry K."/>
            <person name="Daum C."/>
            <person name="Lipzen A."/>
            <person name="Yoshinaga Y."/>
            <person name="Schmutz J."/>
            <person name="Saski C."/>
            <person name="Vermerris W."/>
            <person name="Kresovich S."/>
        </authorList>
    </citation>
    <scope>NUCLEOTIDE SEQUENCE</scope>
</reference>
<name>A0A921QN42_SORBI</name>
<dbReference type="EMBL" id="CM027685">
    <property type="protein sequence ID" value="KAG0525149.1"/>
    <property type="molecule type" value="Genomic_DNA"/>
</dbReference>
<reference evidence="1" key="2">
    <citation type="submission" date="2020-10" db="EMBL/GenBank/DDBJ databases">
        <authorList>
            <person name="Cooper E.A."/>
            <person name="Brenton Z.W."/>
            <person name="Flinn B.S."/>
            <person name="Jenkins J."/>
            <person name="Shu S."/>
            <person name="Flowers D."/>
            <person name="Luo F."/>
            <person name="Wang Y."/>
            <person name="Xia P."/>
            <person name="Barry K."/>
            <person name="Daum C."/>
            <person name="Lipzen A."/>
            <person name="Yoshinaga Y."/>
            <person name="Schmutz J."/>
            <person name="Saski C."/>
            <person name="Vermerris W."/>
            <person name="Kresovich S."/>
        </authorList>
    </citation>
    <scope>NUCLEOTIDE SEQUENCE</scope>
</reference>
<dbReference type="AlphaFoldDB" id="A0A921QN42"/>
<comment type="caution">
    <text evidence="1">The sequence shown here is derived from an EMBL/GenBank/DDBJ whole genome shotgun (WGS) entry which is preliminary data.</text>
</comment>
<sequence>MCTSSRPPWATQAAALENNRMSKERTCLTRSRTDPVPRLPGPGRRKFVAIYNTECGYI</sequence>
<protein>
    <submittedName>
        <fullName evidence="1">Uncharacterized protein</fullName>
    </submittedName>
</protein>
<evidence type="ECO:0000313" key="2">
    <source>
        <dbReference type="Proteomes" id="UP000807115"/>
    </source>
</evidence>
<evidence type="ECO:0000313" key="1">
    <source>
        <dbReference type="EMBL" id="KAG0525149.1"/>
    </source>
</evidence>
<organism evidence="1 2">
    <name type="scientific">Sorghum bicolor</name>
    <name type="common">Sorghum</name>
    <name type="synonym">Sorghum vulgare</name>
    <dbReference type="NCBI Taxonomy" id="4558"/>
    <lineage>
        <taxon>Eukaryota</taxon>
        <taxon>Viridiplantae</taxon>
        <taxon>Streptophyta</taxon>
        <taxon>Embryophyta</taxon>
        <taxon>Tracheophyta</taxon>
        <taxon>Spermatophyta</taxon>
        <taxon>Magnoliopsida</taxon>
        <taxon>Liliopsida</taxon>
        <taxon>Poales</taxon>
        <taxon>Poaceae</taxon>
        <taxon>PACMAD clade</taxon>
        <taxon>Panicoideae</taxon>
        <taxon>Andropogonodae</taxon>
        <taxon>Andropogoneae</taxon>
        <taxon>Sorghinae</taxon>
        <taxon>Sorghum</taxon>
    </lineage>
</organism>
<accession>A0A921QN42</accession>
<gene>
    <name evidence="1" type="ORF">BDA96_06G030800</name>
</gene>